<protein>
    <recommendedName>
        <fullName evidence="2">carbonic anhydrase</fullName>
        <ecNumber evidence="2">4.2.1.1</ecNumber>
    </recommendedName>
</protein>
<reference evidence="8 9" key="1">
    <citation type="submission" date="2020-06" db="EMBL/GenBank/DDBJ databases">
        <title>Genome mining for natural products.</title>
        <authorList>
            <person name="Zhang B."/>
            <person name="Shi J."/>
            <person name="Ge H."/>
        </authorList>
    </citation>
    <scope>NUCLEOTIDE SEQUENCE [LARGE SCALE GENOMIC DNA]</scope>
    <source>
        <strain evidence="8 9">NA00687</strain>
    </source>
</reference>
<dbReference type="EMBL" id="CP054929">
    <property type="protein sequence ID" value="QKW51109.1"/>
    <property type="molecule type" value="Genomic_DNA"/>
</dbReference>
<dbReference type="GO" id="GO:0008270">
    <property type="term" value="F:zinc ion binding"/>
    <property type="evidence" value="ECO:0007669"/>
    <property type="project" value="InterPro"/>
</dbReference>
<dbReference type="SMART" id="SM00947">
    <property type="entry name" value="Pro_CA"/>
    <property type="match status" value="1"/>
</dbReference>
<evidence type="ECO:0000256" key="1">
    <source>
        <dbReference type="ARBA" id="ARBA00006217"/>
    </source>
</evidence>
<keyword evidence="9" id="KW-1185">Reference proteome</keyword>
<dbReference type="InterPro" id="IPR036874">
    <property type="entry name" value="Carbonic_anhydrase_sf"/>
</dbReference>
<dbReference type="Proteomes" id="UP000509303">
    <property type="component" value="Chromosome"/>
</dbReference>
<feature type="binding site" evidence="7">
    <location>
        <position position="36"/>
    </location>
    <ligand>
        <name>Zn(2+)</name>
        <dbReference type="ChEBI" id="CHEBI:29105"/>
    </ligand>
</feature>
<sequence>MSVTDVYLANNESYATSAPVAPSGEPPSRHLAVITCMDARIDAYAMLGLKLGEAHVIRNAGGAASDDAIRSLVVSQRELLTREVMLIHHTKCGMLGLSDDAFKRDIEAETGVRPPWAAEGFERLEEDVRQSVARVRLNPFVPHKESVRGFIYDVDTRRLHEVECRGPA</sequence>
<dbReference type="EC" id="4.2.1.1" evidence="2"/>
<dbReference type="Gene3D" id="3.40.1050.10">
    <property type="entry name" value="Carbonic anhydrase"/>
    <property type="match status" value="1"/>
</dbReference>
<keyword evidence="4 7" id="KW-0862">Zinc</keyword>
<gene>
    <name evidence="8" type="ORF">HUT08_17980</name>
</gene>
<evidence type="ECO:0000256" key="5">
    <source>
        <dbReference type="ARBA" id="ARBA00024993"/>
    </source>
</evidence>
<proteinExistence type="inferred from homology"/>
<feature type="binding site" evidence="7">
    <location>
        <position position="92"/>
    </location>
    <ligand>
        <name>Zn(2+)</name>
        <dbReference type="ChEBI" id="CHEBI:29105"/>
    </ligand>
</feature>
<comment type="function">
    <text evidence="5">Catalyzes the reversible hydration of carbon dioxide to form bicarbonate.</text>
</comment>
<feature type="binding site" evidence="7">
    <location>
        <position position="38"/>
    </location>
    <ligand>
        <name>Zn(2+)</name>
        <dbReference type="ChEBI" id="CHEBI:29105"/>
    </ligand>
</feature>
<evidence type="ECO:0000256" key="6">
    <source>
        <dbReference type="ARBA" id="ARBA00048348"/>
    </source>
</evidence>
<dbReference type="PANTHER" id="PTHR43175">
    <property type="entry name" value="CARBONIC ANHYDRASE"/>
    <property type="match status" value="1"/>
</dbReference>
<organism evidence="8 9">
    <name type="scientific">Streptomyces buecherae</name>
    <dbReference type="NCBI Taxonomy" id="2763006"/>
    <lineage>
        <taxon>Bacteria</taxon>
        <taxon>Bacillati</taxon>
        <taxon>Actinomycetota</taxon>
        <taxon>Actinomycetes</taxon>
        <taxon>Kitasatosporales</taxon>
        <taxon>Streptomycetaceae</taxon>
        <taxon>Streptomyces</taxon>
    </lineage>
</organism>
<keyword evidence="3 7" id="KW-0479">Metal-binding</keyword>
<comment type="catalytic activity">
    <reaction evidence="6">
        <text>hydrogencarbonate + H(+) = CO2 + H2O</text>
        <dbReference type="Rhea" id="RHEA:10748"/>
        <dbReference type="ChEBI" id="CHEBI:15377"/>
        <dbReference type="ChEBI" id="CHEBI:15378"/>
        <dbReference type="ChEBI" id="CHEBI:16526"/>
        <dbReference type="ChEBI" id="CHEBI:17544"/>
        <dbReference type="EC" id="4.2.1.1"/>
    </reaction>
</comment>
<evidence type="ECO:0000313" key="8">
    <source>
        <dbReference type="EMBL" id="QKW51109.1"/>
    </source>
</evidence>
<accession>A0A7H8N9F6</accession>
<dbReference type="SUPFAM" id="SSF53056">
    <property type="entry name" value="beta-carbonic anhydrase, cab"/>
    <property type="match status" value="1"/>
</dbReference>
<evidence type="ECO:0000256" key="4">
    <source>
        <dbReference type="ARBA" id="ARBA00022833"/>
    </source>
</evidence>
<evidence type="ECO:0000256" key="3">
    <source>
        <dbReference type="ARBA" id="ARBA00022723"/>
    </source>
</evidence>
<comment type="similarity">
    <text evidence="1">Belongs to the beta-class carbonic anhydrase family.</text>
</comment>
<dbReference type="InterPro" id="IPR001765">
    <property type="entry name" value="Carbonic_anhydrase"/>
</dbReference>
<evidence type="ECO:0000313" key="9">
    <source>
        <dbReference type="Proteomes" id="UP000509303"/>
    </source>
</evidence>
<feature type="binding site" evidence="7">
    <location>
        <position position="89"/>
    </location>
    <ligand>
        <name>Zn(2+)</name>
        <dbReference type="ChEBI" id="CHEBI:29105"/>
    </ligand>
</feature>
<dbReference type="Pfam" id="PF00484">
    <property type="entry name" value="Pro_CA"/>
    <property type="match status" value="1"/>
</dbReference>
<name>A0A7H8N9F6_9ACTN</name>
<dbReference type="PANTHER" id="PTHR43175:SF3">
    <property type="entry name" value="CARBON DISULFIDE HYDROLASE"/>
    <property type="match status" value="1"/>
</dbReference>
<dbReference type="GO" id="GO:0004089">
    <property type="term" value="F:carbonate dehydratase activity"/>
    <property type="evidence" value="ECO:0007669"/>
    <property type="project" value="UniProtKB-EC"/>
</dbReference>
<dbReference type="AlphaFoldDB" id="A0A7H8N9F6"/>
<evidence type="ECO:0000256" key="2">
    <source>
        <dbReference type="ARBA" id="ARBA00012925"/>
    </source>
</evidence>
<dbReference type="CDD" id="cd03379">
    <property type="entry name" value="beta_CA_cladeD"/>
    <property type="match status" value="1"/>
</dbReference>
<evidence type="ECO:0000256" key="7">
    <source>
        <dbReference type="PIRSR" id="PIRSR601765-1"/>
    </source>
</evidence>
<dbReference type="RefSeq" id="WP_176162834.1">
    <property type="nucleotide sequence ID" value="NZ_CP054929.1"/>
</dbReference>
<comment type="cofactor">
    <cofactor evidence="7">
        <name>Zn(2+)</name>
        <dbReference type="ChEBI" id="CHEBI:29105"/>
    </cofactor>
    <text evidence="7">Binds 1 zinc ion per subunit.</text>
</comment>